<keyword evidence="2" id="KW-1185">Reference proteome</keyword>
<reference evidence="1" key="1">
    <citation type="submission" date="2023-03" db="EMBL/GenBank/DDBJ databases">
        <title>Emydomyces testavorans Genome Sequence.</title>
        <authorList>
            <person name="Hoyer L."/>
        </authorList>
    </citation>
    <scope>NUCLEOTIDE SEQUENCE</scope>
    <source>
        <strain evidence="1">16-2883</strain>
    </source>
</reference>
<proteinExistence type="predicted"/>
<evidence type="ECO:0000313" key="1">
    <source>
        <dbReference type="EMBL" id="WEW57072.1"/>
    </source>
</evidence>
<dbReference type="Proteomes" id="UP001219355">
    <property type="component" value="Chromosome 2"/>
</dbReference>
<organism evidence="1 2">
    <name type="scientific">Emydomyces testavorans</name>
    <dbReference type="NCBI Taxonomy" id="2070801"/>
    <lineage>
        <taxon>Eukaryota</taxon>
        <taxon>Fungi</taxon>
        <taxon>Dikarya</taxon>
        <taxon>Ascomycota</taxon>
        <taxon>Pezizomycotina</taxon>
        <taxon>Eurotiomycetes</taxon>
        <taxon>Eurotiomycetidae</taxon>
        <taxon>Onygenales</taxon>
        <taxon>Nannizziopsiaceae</taxon>
        <taxon>Emydomyces</taxon>
    </lineage>
</organism>
<accession>A0AAF0IHN4</accession>
<protein>
    <submittedName>
        <fullName evidence="1">Uncharacterized protein</fullName>
    </submittedName>
</protein>
<sequence>MEPTTAPTIQVLFSSGLCEVLSGEEEDVEVAVGAGEVAWTEGTTDRSKRLWVEKLLVTVAEVLVAVMGLSRKIVNALHAFQQNISLTYGPPAVEAS</sequence>
<dbReference type="AlphaFoldDB" id="A0AAF0IHN4"/>
<evidence type="ECO:0000313" key="2">
    <source>
        <dbReference type="Proteomes" id="UP001219355"/>
    </source>
</evidence>
<dbReference type="EMBL" id="CP120628">
    <property type="protein sequence ID" value="WEW57072.1"/>
    <property type="molecule type" value="Genomic_DNA"/>
</dbReference>
<gene>
    <name evidence="1" type="ORF">PRK78_002532</name>
</gene>
<name>A0AAF0IHN4_9EURO</name>